<feature type="region of interest" description="Disordered" evidence="1">
    <location>
        <begin position="44"/>
        <end position="150"/>
    </location>
</feature>
<feature type="compositionally biased region" description="Basic and acidic residues" evidence="1">
    <location>
        <begin position="46"/>
        <end position="56"/>
    </location>
</feature>
<sequence>MLTADSIMISVIYYLSSLFLNQPAAPSSQPYTYMRRLTIHRTVAAEGDKKGEKEPHLSQPIGEETEEGEQQPQEEQTTEGSAQPSSSTSLPSIHPPSSSKTSLTTPTEVPPSRPTKKSPKRVLQVESAGPEETPSSSSIRTSSAPSTPSGVSWLAEKAIVLVRFAECFRRGRVIRYDAELNMCVVQLEFSNTVVNKGIEDIFPDDPSIISEATKKKEEQGKSAQSSSSRATDSDVPCPSSAPPFM</sequence>
<organism evidence="4">
    <name type="scientific">Rodentolepis nana</name>
    <name type="common">Dwarf tapeworm</name>
    <name type="synonym">Hymenolepis nana</name>
    <dbReference type="NCBI Taxonomy" id="102285"/>
    <lineage>
        <taxon>Eukaryota</taxon>
        <taxon>Metazoa</taxon>
        <taxon>Spiralia</taxon>
        <taxon>Lophotrochozoa</taxon>
        <taxon>Platyhelminthes</taxon>
        <taxon>Cestoda</taxon>
        <taxon>Eucestoda</taxon>
        <taxon>Cyclophyllidea</taxon>
        <taxon>Hymenolepididae</taxon>
        <taxon>Rodentolepis</taxon>
    </lineage>
</organism>
<accession>A0A0R3T1Z7</accession>
<dbReference type="AlphaFoldDB" id="A0A0R3T1Z7"/>
<evidence type="ECO:0000313" key="2">
    <source>
        <dbReference type="EMBL" id="VDN96790.1"/>
    </source>
</evidence>
<feature type="compositionally biased region" description="Low complexity" evidence="1">
    <location>
        <begin position="133"/>
        <end position="149"/>
    </location>
</feature>
<reference evidence="4" key="1">
    <citation type="submission" date="2017-02" db="UniProtKB">
        <authorList>
            <consortium name="WormBaseParasite"/>
        </authorList>
    </citation>
    <scope>IDENTIFICATION</scope>
</reference>
<dbReference type="WBParaSite" id="HNAJ_0000093101-mRNA-1">
    <property type="protein sequence ID" value="HNAJ_0000093101-mRNA-1"/>
    <property type="gene ID" value="HNAJ_0000093101"/>
</dbReference>
<dbReference type="EMBL" id="UZAE01000311">
    <property type="protein sequence ID" value="VDN96790.1"/>
    <property type="molecule type" value="Genomic_DNA"/>
</dbReference>
<dbReference type="Proteomes" id="UP000278807">
    <property type="component" value="Unassembled WGS sequence"/>
</dbReference>
<evidence type="ECO:0000313" key="4">
    <source>
        <dbReference type="WBParaSite" id="HNAJ_0000093101-mRNA-1"/>
    </source>
</evidence>
<gene>
    <name evidence="2" type="ORF">HNAJ_LOCUS931</name>
</gene>
<protein>
    <submittedName>
        <fullName evidence="4">Sm domain-containing protein</fullName>
    </submittedName>
</protein>
<reference evidence="2 3" key="2">
    <citation type="submission" date="2018-11" db="EMBL/GenBank/DDBJ databases">
        <authorList>
            <consortium name="Pathogen Informatics"/>
        </authorList>
    </citation>
    <scope>NUCLEOTIDE SEQUENCE [LARGE SCALE GENOMIC DNA]</scope>
</reference>
<evidence type="ECO:0000313" key="3">
    <source>
        <dbReference type="Proteomes" id="UP000278807"/>
    </source>
</evidence>
<dbReference type="OrthoDB" id="6281034at2759"/>
<proteinExistence type="predicted"/>
<feature type="region of interest" description="Disordered" evidence="1">
    <location>
        <begin position="204"/>
        <end position="245"/>
    </location>
</feature>
<name>A0A0R3T1Z7_RODNA</name>
<evidence type="ECO:0000256" key="1">
    <source>
        <dbReference type="SAM" id="MobiDB-lite"/>
    </source>
</evidence>
<feature type="compositionally biased region" description="Low complexity" evidence="1">
    <location>
        <begin position="70"/>
        <end position="107"/>
    </location>
</feature>
<keyword evidence="3" id="KW-1185">Reference proteome</keyword>